<name>A0AAN9Y0H4_9HEMI</name>
<dbReference type="AlphaFoldDB" id="A0AAN9Y0H4"/>
<dbReference type="Proteomes" id="UP001367676">
    <property type="component" value="Unassembled WGS sequence"/>
</dbReference>
<dbReference type="PANTHER" id="PTHR11640:SF155">
    <property type="entry name" value="IG-LIKE DOMAIN-CONTAINING PROTEIN"/>
    <property type="match status" value="1"/>
</dbReference>
<feature type="domain" description="Ig-like" evidence="6">
    <location>
        <begin position="157"/>
        <end position="271"/>
    </location>
</feature>
<accession>A0AAN9Y0H4</accession>
<evidence type="ECO:0000259" key="6">
    <source>
        <dbReference type="PROSITE" id="PS50835"/>
    </source>
</evidence>
<keyword evidence="3" id="KW-1015">Disulfide bond</keyword>
<evidence type="ECO:0000256" key="3">
    <source>
        <dbReference type="ARBA" id="ARBA00023157"/>
    </source>
</evidence>
<dbReference type="Gene3D" id="2.60.40.10">
    <property type="entry name" value="Immunoglobulins"/>
    <property type="match status" value="2"/>
</dbReference>
<protein>
    <recommendedName>
        <fullName evidence="6">Ig-like domain-containing protein</fullName>
    </recommendedName>
</protein>
<evidence type="ECO:0000256" key="4">
    <source>
        <dbReference type="ARBA" id="ARBA00023180"/>
    </source>
</evidence>
<dbReference type="GO" id="GO:0005886">
    <property type="term" value="C:plasma membrane"/>
    <property type="evidence" value="ECO:0007669"/>
    <property type="project" value="TreeGrafter"/>
</dbReference>
<keyword evidence="8" id="KW-1185">Reference proteome</keyword>
<gene>
    <name evidence="7" type="ORF">V9T40_000453</name>
</gene>
<sequence>MRERTSTIRLDVLAAGQTINFIKLNSSPFRPTESNFVECAAKGSHYLRHHQHTPGTISWKNRDSDPFFNVTEVMVRQREDTKILCDLTNGSTIAKDKLRWFHNDLEVDFGHRYVKDSRTGQVTIMNVRFEDGGIWHCQDRDSAVVGYPVHVIVLEEPKAPYLLIDGRRLDAGNSFVPIKENNDLGVECVVEGGNPKPKLSWHLMPSANNIDVSAGVVAVPGLQIFNESLPNENAAVHLFRIEAKLPKVLRAHHNSTIICIVNHVTLQAPLNTSILLDVQCEY</sequence>
<dbReference type="GO" id="GO:0050839">
    <property type="term" value="F:cell adhesion molecule binding"/>
    <property type="evidence" value="ECO:0007669"/>
    <property type="project" value="TreeGrafter"/>
</dbReference>
<keyword evidence="4" id="KW-0325">Glycoprotein</keyword>
<evidence type="ECO:0000313" key="7">
    <source>
        <dbReference type="EMBL" id="KAK7579824.1"/>
    </source>
</evidence>
<evidence type="ECO:0000256" key="2">
    <source>
        <dbReference type="ARBA" id="ARBA00023136"/>
    </source>
</evidence>
<dbReference type="EMBL" id="JBBCAQ010000034">
    <property type="protein sequence ID" value="KAK7579824.1"/>
    <property type="molecule type" value="Genomic_DNA"/>
</dbReference>
<evidence type="ECO:0000256" key="1">
    <source>
        <dbReference type="ARBA" id="ARBA00004479"/>
    </source>
</evidence>
<dbReference type="InterPro" id="IPR051275">
    <property type="entry name" value="Cell_adhesion_signaling"/>
</dbReference>
<organism evidence="7 8">
    <name type="scientific">Parthenolecanium corni</name>
    <dbReference type="NCBI Taxonomy" id="536013"/>
    <lineage>
        <taxon>Eukaryota</taxon>
        <taxon>Metazoa</taxon>
        <taxon>Ecdysozoa</taxon>
        <taxon>Arthropoda</taxon>
        <taxon>Hexapoda</taxon>
        <taxon>Insecta</taxon>
        <taxon>Pterygota</taxon>
        <taxon>Neoptera</taxon>
        <taxon>Paraneoptera</taxon>
        <taxon>Hemiptera</taxon>
        <taxon>Sternorrhyncha</taxon>
        <taxon>Coccoidea</taxon>
        <taxon>Coccidae</taxon>
        <taxon>Parthenolecanium</taxon>
    </lineage>
</organism>
<evidence type="ECO:0000256" key="5">
    <source>
        <dbReference type="ARBA" id="ARBA00023319"/>
    </source>
</evidence>
<dbReference type="InterPro" id="IPR036179">
    <property type="entry name" value="Ig-like_dom_sf"/>
</dbReference>
<dbReference type="GO" id="GO:0098609">
    <property type="term" value="P:cell-cell adhesion"/>
    <property type="evidence" value="ECO:0007669"/>
    <property type="project" value="TreeGrafter"/>
</dbReference>
<dbReference type="SUPFAM" id="SSF48726">
    <property type="entry name" value="Immunoglobulin"/>
    <property type="match status" value="2"/>
</dbReference>
<dbReference type="PANTHER" id="PTHR11640">
    <property type="entry name" value="NEPHRIN"/>
    <property type="match status" value="1"/>
</dbReference>
<comment type="subcellular location">
    <subcellularLocation>
        <location evidence="1">Membrane</location>
        <topology evidence="1">Single-pass type I membrane protein</topology>
    </subcellularLocation>
</comment>
<evidence type="ECO:0000313" key="8">
    <source>
        <dbReference type="Proteomes" id="UP001367676"/>
    </source>
</evidence>
<dbReference type="PROSITE" id="PS50835">
    <property type="entry name" value="IG_LIKE"/>
    <property type="match status" value="2"/>
</dbReference>
<proteinExistence type="predicted"/>
<dbReference type="InterPro" id="IPR013783">
    <property type="entry name" value="Ig-like_fold"/>
</dbReference>
<feature type="domain" description="Ig-like" evidence="6">
    <location>
        <begin position="66"/>
        <end position="138"/>
    </location>
</feature>
<keyword evidence="2" id="KW-0472">Membrane</keyword>
<dbReference type="GO" id="GO:0005911">
    <property type="term" value="C:cell-cell junction"/>
    <property type="evidence" value="ECO:0007669"/>
    <property type="project" value="TreeGrafter"/>
</dbReference>
<keyword evidence="5" id="KW-0393">Immunoglobulin domain</keyword>
<reference evidence="7 8" key="1">
    <citation type="submission" date="2024-03" db="EMBL/GenBank/DDBJ databases">
        <title>Adaptation during the transition from Ophiocordyceps entomopathogen to insect associate is accompanied by gene loss and intensified selection.</title>
        <authorList>
            <person name="Ward C.M."/>
            <person name="Onetto C.A."/>
            <person name="Borneman A.R."/>
        </authorList>
    </citation>
    <scope>NUCLEOTIDE SEQUENCE [LARGE SCALE GENOMIC DNA]</scope>
    <source>
        <strain evidence="7">AWRI1</strain>
        <tissue evidence="7">Single Adult Female</tissue>
    </source>
</reference>
<comment type="caution">
    <text evidence="7">The sequence shown here is derived from an EMBL/GenBank/DDBJ whole genome shotgun (WGS) entry which is preliminary data.</text>
</comment>
<dbReference type="InterPro" id="IPR007110">
    <property type="entry name" value="Ig-like_dom"/>
</dbReference>